<dbReference type="OrthoDB" id="975810at2"/>
<dbReference type="InterPro" id="IPR013783">
    <property type="entry name" value="Ig-like_fold"/>
</dbReference>
<name>A0A327QKV8_9BACT</name>
<dbReference type="SMART" id="SM00089">
    <property type="entry name" value="PKD"/>
    <property type="match status" value="1"/>
</dbReference>
<sequence length="523" mass="57430">MKKQLCLFVAVITLVFSGCYKGDIDDLKDDVNKLKEQMAKYESLLTAMNNRLYITSYTSENGKYNITLSDGTVLNVSDKPAFFSVSTTNTWLIDNVDTKVAVAATSPLITIGTTGNWFIDGKDAGIKSTITNPSAFGIVAIAQLKETMLFVFGDGKTIQLKSLSPEVKITVPAGGFNFDQFRWVRITPDVEYDDNATYTWTVGNDTIGTTKQLMHIFAAPGAYGVRLTVKNGIGQGFQEIVVTVKQKAYSNAVTKVFEYFPAPGQFINELPGYVEGDNAAAMALKAEKALSGNSMICLGGFGGYVVMGFDHTIINQPGKPSFLVKGNAFANWAEAGVISVSYDANGNGLPDDEWFEIAGSEYNNPRTVKNYTITYFKPDPNKNPTPNDEYPYLNDTTYIRWKDNQGKSGYLSKNSFHSQSYYPLWKGDSISFTGTKLTDATVYDKSGTGTYFVSEAFEFGYADNWSNTDEKAKIKLDWAVDKNGKPVKLKGIDFIKVHTGQRAEGGWLGEISTEVAGVTDLNL</sequence>
<gene>
    <name evidence="3" type="ORF">LX64_03399</name>
</gene>
<keyword evidence="1" id="KW-0175">Coiled coil</keyword>
<feature type="coiled-coil region" evidence="1">
    <location>
        <begin position="24"/>
        <end position="51"/>
    </location>
</feature>
<dbReference type="SUPFAM" id="SSF49299">
    <property type="entry name" value="PKD domain"/>
    <property type="match status" value="1"/>
</dbReference>
<dbReference type="InterPro" id="IPR000601">
    <property type="entry name" value="PKD_dom"/>
</dbReference>
<organism evidence="3 4">
    <name type="scientific">Chitinophaga skermanii</name>
    <dbReference type="NCBI Taxonomy" id="331697"/>
    <lineage>
        <taxon>Bacteria</taxon>
        <taxon>Pseudomonadati</taxon>
        <taxon>Bacteroidota</taxon>
        <taxon>Chitinophagia</taxon>
        <taxon>Chitinophagales</taxon>
        <taxon>Chitinophagaceae</taxon>
        <taxon>Chitinophaga</taxon>
    </lineage>
</organism>
<keyword evidence="4" id="KW-1185">Reference proteome</keyword>
<protein>
    <submittedName>
        <fullName evidence="3">Uncharacterized protein DUF4988</fullName>
    </submittedName>
</protein>
<dbReference type="CDD" id="cd00146">
    <property type="entry name" value="PKD"/>
    <property type="match status" value="1"/>
</dbReference>
<evidence type="ECO:0000256" key="1">
    <source>
        <dbReference type="SAM" id="Coils"/>
    </source>
</evidence>
<dbReference type="PROSITE" id="PS51257">
    <property type="entry name" value="PROKAR_LIPOPROTEIN"/>
    <property type="match status" value="1"/>
</dbReference>
<evidence type="ECO:0000313" key="3">
    <source>
        <dbReference type="EMBL" id="RAJ02387.1"/>
    </source>
</evidence>
<comment type="caution">
    <text evidence="3">The sequence shown here is derived from an EMBL/GenBank/DDBJ whole genome shotgun (WGS) entry which is preliminary data.</text>
</comment>
<dbReference type="PROSITE" id="PS50093">
    <property type="entry name" value="PKD"/>
    <property type="match status" value="1"/>
</dbReference>
<dbReference type="Pfam" id="PF00801">
    <property type="entry name" value="PKD"/>
    <property type="match status" value="1"/>
</dbReference>
<reference evidence="3 4" key="1">
    <citation type="submission" date="2018-06" db="EMBL/GenBank/DDBJ databases">
        <title>Genomic Encyclopedia of Archaeal and Bacterial Type Strains, Phase II (KMG-II): from individual species to whole genera.</title>
        <authorList>
            <person name="Goeker M."/>
        </authorList>
    </citation>
    <scope>NUCLEOTIDE SEQUENCE [LARGE SCALE GENOMIC DNA]</scope>
    <source>
        <strain evidence="3 4">DSM 23857</strain>
    </source>
</reference>
<feature type="domain" description="PKD" evidence="2">
    <location>
        <begin position="194"/>
        <end position="244"/>
    </location>
</feature>
<proteinExistence type="predicted"/>
<accession>A0A327QKV8</accession>
<dbReference type="RefSeq" id="WP_111598834.1">
    <property type="nucleotide sequence ID" value="NZ_QLLL01000006.1"/>
</dbReference>
<dbReference type="InterPro" id="IPR035986">
    <property type="entry name" value="PKD_dom_sf"/>
</dbReference>
<evidence type="ECO:0000313" key="4">
    <source>
        <dbReference type="Proteomes" id="UP000249547"/>
    </source>
</evidence>
<evidence type="ECO:0000259" key="2">
    <source>
        <dbReference type="PROSITE" id="PS50093"/>
    </source>
</evidence>
<dbReference type="Gene3D" id="2.60.40.10">
    <property type="entry name" value="Immunoglobulins"/>
    <property type="match status" value="1"/>
</dbReference>
<dbReference type="InterPro" id="IPR022409">
    <property type="entry name" value="PKD/Chitinase_dom"/>
</dbReference>
<dbReference type="AlphaFoldDB" id="A0A327QKV8"/>
<dbReference type="EMBL" id="QLLL01000006">
    <property type="protein sequence ID" value="RAJ02387.1"/>
    <property type="molecule type" value="Genomic_DNA"/>
</dbReference>
<dbReference type="Proteomes" id="UP000249547">
    <property type="component" value="Unassembled WGS sequence"/>
</dbReference>